<evidence type="ECO:0000256" key="3">
    <source>
        <dbReference type="ARBA" id="ARBA00022490"/>
    </source>
</evidence>
<evidence type="ECO:0000313" key="13">
    <source>
        <dbReference type="Proteomes" id="UP001331761"/>
    </source>
</evidence>
<evidence type="ECO:0000256" key="11">
    <source>
        <dbReference type="SAM" id="MobiDB-lite"/>
    </source>
</evidence>
<keyword evidence="13" id="KW-1185">Reference proteome</keyword>
<dbReference type="Gene3D" id="3.40.50.10470">
    <property type="entry name" value="Translation initiation factor eif-2b, domain 2"/>
    <property type="match status" value="1"/>
</dbReference>
<proteinExistence type="inferred from homology"/>
<evidence type="ECO:0000256" key="8">
    <source>
        <dbReference type="ARBA" id="ARBA00044236"/>
    </source>
</evidence>
<comment type="caution">
    <text evidence="12">The sequence shown here is derived from an EMBL/GenBank/DDBJ whole genome shotgun (WGS) entry which is preliminary data.</text>
</comment>
<dbReference type="Pfam" id="PF01008">
    <property type="entry name" value="IF-2B"/>
    <property type="match status" value="1"/>
</dbReference>
<reference evidence="12 13" key="1">
    <citation type="submission" date="2019-10" db="EMBL/GenBank/DDBJ databases">
        <title>Assembly and Annotation for the nematode Trichostrongylus colubriformis.</title>
        <authorList>
            <person name="Martin J."/>
        </authorList>
    </citation>
    <scope>NUCLEOTIDE SEQUENCE [LARGE SCALE GENOMIC DNA]</scope>
    <source>
        <strain evidence="12">G859</strain>
        <tissue evidence="12">Whole worm</tissue>
    </source>
</reference>
<dbReference type="InterPro" id="IPR051501">
    <property type="entry name" value="eIF2B_alpha/beta/delta"/>
</dbReference>
<evidence type="ECO:0000256" key="1">
    <source>
        <dbReference type="ARBA" id="ARBA00004514"/>
    </source>
</evidence>
<keyword evidence="3" id="KW-0963">Cytoplasm</keyword>
<accession>A0AAN8FZP1</accession>
<keyword evidence="4" id="KW-0396">Initiation factor</keyword>
<evidence type="ECO:0000256" key="5">
    <source>
        <dbReference type="ARBA" id="ARBA00022917"/>
    </source>
</evidence>
<comment type="similarity">
    <text evidence="2 10">Belongs to the eIF-2B alpha/beta/delta subunits family.</text>
</comment>
<evidence type="ECO:0000256" key="4">
    <source>
        <dbReference type="ARBA" id="ARBA00022540"/>
    </source>
</evidence>
<evidence type="ECO:0000256" key="7">
    <source>
        <dbReference type="ARBA" id="ARBA00044208"/>
    </source>
</evidence>
<comment type="subcellular location">
    <subcellularLocation>
        <location evidence="1">Cytoplasm</location>
        <location evidence="1">Cytosol</location>
    </subcellularLocation>
</comment>
<evidence type="ECO:0000256" key="10">
    <source>
        <dbReference type="RuleBase" id="RU003814"/>
    </source>
</evidence>
<dbReference type="InterPro" id="IPR042528">
    <property type="entry name" value="elF-2B_alpha_N"/>
</dbReference>
<comment type="function">
    <text evidence="6">Acts as a component of the translation initiation factor 2B (eIF2B) complex, which catalyzes the exchange of GDP for GTP on eukaryotic initiation factor 2 (eIF2) gamma subunit. Its guanine nucleotide exchange factor activity is repressed when bound to eIF2 complex phosphorylated on the alpha subunit, thereby limiting the amount of methionyl-initiator methionine tRNA available to the ribosome and consequently global translation is repressed.</text>
</comment>
<dbReference type="PANTHER" id="PTHR45860">
    <property type="entry name" value="TRANSLATION INITIATION FACTOR EIF-2B SUBUNIT ALPHA"/>
    <property type="match status" value="1"/>
</dbReference>
<dbReference type="InterPro" id="IPR042529">
    <property type="entry name" value="IF_2B-like_C"/>
</dbReference>
<sequence>MPYRPAVKTFRPVKAIFKPSQQRGRDVAVYVLPEDPDLCMEFSFKRFNSAGTIASYVCVACRALKDRAPRMYGVVPTIRIQDGYFLSDPTLPEHQHFCEPRNFPRSMMRREIIAKFNEIRENMDATGTPEELEEDLLQAINKPEYAHFGDEERQEMVKQLVMGHIGGRDTLRSMIRTNKKAKRRRPQCEFPEDAPPPVPLKIFRNYKIEDNPAVPVQIPVNPSYAASSIPPTRPALTPSPSLPRTYRQQASTKTEPYSVPRQDLPDVVILNSTDPATLTEASLWVQSIETEEAGCTSVMTPAPCMLGTAEGFSQLLAADTMKSTGLAAIETLLTALENSNATTVNELNKELTEIVSGMVKTDHSCTSIRSASDLFRRFITLAPAELLDQRDFSKVLAFYRQRGKIFIDRVAKSRGMIAEHARPFFRNNMNILTHSYSKVVLESLVRAHKAGTVFHIWVTESQPDGSGQRMQEALMREGISTTLILDSAVGYIMERIDMVAVGAEGVMETGGIINKIGTLNIAIIAKTMNKAFFVMAESIKFVKEYPLNQADIPEEFKYRTSVLETKDLSLEHPMVDYTSPQYINLLFTDLGILTPAAVGEELIKLYT</sequence>
<dbReference type="InterPro" id="IPR000649">
    <property type="entry name" value="IF-2B-related"/>
</dbReference>
<name>A0AAN8FZP1_TRICO</name>
<dbReference type="InterPro" id="IPR037171">
    <property type="entry name" value="NagB/RpiA_transferase-like"/>
</dbReference>
<dbReference type="GO" id="GO:0003743">
    <property type="term" value="F:translation initiation factor activity"/>
    <property type="evidence" value="ECO:0007669"/>
    <property type="project" value="UniProtKB-KW"/>
</dbReference>
<dbReference type="Proteomes" id="UP001331761">
    <property type="component" value="Unassembled WGS sequence"/>
</dbReference>
<evidence type="ECO:0000256" key="6">
    <source>
        <dbReference type="ARBA" id="ARBA00043898"/>
    </source>
</evidence>
<dbReference type="SUPFAM" id="SSF100950">
    <property type="entry name" value="NagB/RpiA/CoA transferase-like"/>
    <property type="match status" value="1"/>
</dbReference>
<dbReference type="Gene3D" id="1.20.120.1070">
    <property type="entry name" value="Translation initiation factor eIF-2B, N-terminal domain"/>
    <property type="match status" value="1"/>
</dbReference>
<evidence type="ECO:0000256" key="9">
    <source>
        <dbReference type="ARBA" id="ARBA00046432"/>
    </source>
</evidence>
<keyword evidence="5" id="KW-0648">Protein biosynthesis</keyword>
<gene>
    <name evidence="12" type="ORF">GCK32_003604</name>
</gene>
<dbReference type="AlphaFoldDB" id="A0AAN8FZP1"/>
<dbReference type="GO" id="GO:0005851">
    <property type="term" value="C:eukaryotic translation initiation factor 2B complex"/>
    <property type="evidence" value="ECO:0007669"/>
    <property type="project" value="TreeGrafter"/>
</dbReference>
<organism evidence="12 13">
    <name type="scientific">Trichostrongylus colubriformis</name>
    <name type="common">Black scour worm</name>
    <dbReference type="NCBI Taxonomy" id="6319"/>
    <lineage>
        <taxon>Eukaryota</taxon>
        <taxon>Metazoa</taxon>
        <taxon>Ecdysozoa</taxon>
        <taxon>Nematoda</taxon>
        <taxon>Chromadorea</taxon>
        <taxon>Rhabditida</taxon>
        <taxon>Rhabditina</taxon>
        <taxon>Rhabditomorpha</taxon>
        <taxon>Strongyloidea</taxon>
        <taxon>Trichostrongylidae</taxon>
        <taxon>Trichostrongylus</taxon>
    </lineage>
</organism>
<dbReference type="GO" id="GO:0005829">
    <property type="term" value="C:cytosol"/>
    <property type="evidence" value="ECO:0007669"/>
    <property type="project" value="UniProtKB-SubCell"/>
</dbReference>
<protein>
    <recommendedName>
        <fullName evidence="7">Translation initiation factor eIF2B subunit alpha</fullName>
    </recommendedName>
    <alternativeName>
        <fullName evidence="8">eIF2B GDP-GTP exchange factor subunit alpha</fullName>
    </alternativeName>
</protein>
<feature type="region of interest" description="Disordered" evidence="11">
    <location>
        <begin position="225"/>
        <end position="244"/>
    </location>
</feature>
<evidence type="ECO:0000313" key="12">
    <source>
        <dbReference type="EMBL" id="KAK5980305.1"/>
    </source>
</evidence>
<dbReference type="PANTHER" id="PTHR45860:SF1">
    <property type="entry name" value="TRANSLATION INITIATION FACTOR EIF-2B SUBUNIT ALPHA"/>
    <property type="match status" value="1"/>
</dbReference>
<comment type="subunit">
    <text evidence="9">Component of the translation initiation factor 2B (eIF2B) complex which is a heterodecamer of two sets of five different subunits: alpha, beta, gamma, delta and epsilon. Subunits alpha, beta and delta comprise a regulatory subcomplex and subunits epsilon and gamma comprise a catalytic subcomplex. Within the complex, the hexameric regulatory complex resides at the center, with the two heterodimeric catalytic subcomplexes bound on opposite sides.</text>
</comment>
<dbReference type="GO" id="GO:0005085">
    <property type="term" value="F:guanyl-nucleotide exchange factor activity"/>
    <property type="evidence" value="ECO:0007669"/>
    <property type="project" value="TreeGrafter"/>
</dbReference>
<dbReference type="EMBL" id="WIXE01007588">
    <property type="protein sequence ID" value="KAK5980305.1"/>
    <property type="molecule type" value="Genomic_DNA"/>
</dbReference>
<evidence type="ECO:0000256" key="2">
    <source>
        <dbReference type="ARBA" id="ARBA00007251"/>
    </source>
</evidence>